<keyword evidence="2" id="KW-1185">Reference proteome</keyword>
<protein>
    <submittedName>
        <fullName evidence="1">Eukaryotic aspartyl protease family protein</fullName>
    </submittedName>
</protein>
<keyword evidence="1" id="KW-0378">Hydrolase</keyword>
<dbReference type="SUPFAM" id="SSF50630">
    <property type="entry name" value="Acid proteases"/>
    <property type="match status" value="1"/>
</dbReference>
<sequence length="241" mass="27008">PRRVPATVGAPSANARLPGTFRPPTTEVKRLTEEEMARRREKGLCFWCEEKYTPGHRCKQNFLIEFVDSDDKESVIEEEWEVEVEALNEEAEISVHAMAGIKGPRTMKLPAWLKDRWVTVLVDNGSSYNFINATLSHKLKLPTSTIEPFEVRVANGKRLRCSEMYRGVPIKFQGVTVKANLYALSLVGPDVVLGVLWLEGLGDVTTNYRKGLMKFEAGDQLITLKASEGATKEVGLKSIEK</sequence>
<dbReference type="GO" id="GO:0008233">
    <property type="term" value="F:peptidase activity"/>
    <property type="evidence" value="ECO:0007669"/>
    <property type="project" value="UniProtKB-KW"/>
</dbReference>
<dbReference type="Proteomes" id="UP001153555">
    <property type="component" value="Unassembled WGS sequence"/>
</dbReference>
<dbReference type="InterPro" id="IPR021109">
    <property type="entry name" value="Peptidase_aspartic_dom_sf"/>
</dbReference>
<dbReference type="OrthoDB" id="1305324at2759"/>
<dbReference type="CDD" id="cd00303">
    <property type="entry name" value="retropepsin_like"/>
    <property type="match status" value="1"/>
</dbReference>
<evidence type="ECO:0000313" key="1">
    <source>
        <dbReference type="EMBL" id="CAA0817157.1"/>
    </source>
</evidence>
<feature type="non-terminal residue" evidence="1">
    <location>
        <position position="1"/>
    </location>
</feature>
<comment type="caution">
    <text evidence="1">The sequence shown here is derived from an EMBL/GenBank/DDBJ whole genome shotgun (WGS) entry which is preliminary data.</text>
</comment>
<dbReference type="Pfam" id="PF08284">
    <property type="entry name" value="RVP_2"/>
    <property type="match status" value="1"/>
</dbReference>
<organism evidence="1 2">
    <name type="scientific">Striga hermonthica</name>
    <name type="common">Purple witchweed</name>
    <name type="synonym">Buchnera hermonthica</name>
    <dbReference type="NCBI Taxonomy" id="68872"/>
    <lineage>
        <taxon>Eukaryota</taxon>
        <taxon>Viridiplantae</taxon>
        <taxon>Streptophyta</taxon>
        <taxon>Embryophyta</taxon>
        <taxon>Tracheophyta</taxon>
        <taxon>Spermatophyta</taxon>
        <taxon>Magnoliopsida</taxon>
        <taxon>eudicotyledons</taxon>
        <taxon>Gunneridae</taxon>
        <taxon>Pentapetalae</taxon>
        <taxon>asterids</taxon>
        <taxon>lamiids</taxon>
        <taxon>Lamiales</taxon>
        <taxon>Orobanchaceae</taxon>
        <taxon>Buchnereae</taxon>
        <taxon>Striga</taxon>
    </lineage>
</organism>
<gene>
    <name evidence="1" type="ORF">SHERM_16830</name>
</gene>
<reference evidence="1" key="1">
    <citation type="submission" date="2019-12" db="EMBL/GenBank/DDBJ databases">
        <authorList>
            <person name="Scholes J."/>
        </authorList>
    </citation>
    <scope>NUCLEOTIDE SEQUENCE</scope>
</reference>
<feature type="non-terminal residue" evidence="1">
    <location>
        <position position="241"/>
    </location>
</feature>
<dbReference type="EMBL" id="CACSLK010015718">
    <property type="protein sequence ID" value="CAA0817157.1"/>
    <property type="molecule type" value="Genomic_DNA"/>
</dbReference>
<name>A0A9N7R8X9_STRHE</name>
<accession>A0A9N7R8X9</accession>
<proteinExistence type="predicted"/>
<evidence type="ECO:0000313" key="2">
    <source>
        <dbReference type="Proteomes" id="UP001153555"/>
    </source>
</evidence>
<keyword evidence="1" id="KW-0645">Protease</keyword>
<dbReference type="Gene3D" id="2.40.70.10">
    <property type="entry name" value="Acid Proteases"/>
    <property type="match status" value="1"/>
</dbReference>
<dbReference type="AlphaFoldDB" id="A0A9N7R8X9"/>
<dbReference type="GO" id="GO:0006508">
    <property type="term" value="P:proteolysis"/>
    <property type="evidence" value="ECO:0007669"/>
    <property type="project" value="UniProtKB-KW"/>
</dbReference>